<dbReference type="OrthoDB" id="300641at2759"/>
<organism evidence="1 2">
    <name type="scientific">Raphidocelis subcapitata</name>
    <dbReference type="NCBI Taxonomy" id="307507"/>
    <lineage>
        <taxon>Eukaryota</taxon>
        <taxon>Viridiplantae</taxon>
        <taxon>Chlorophyta</taxon>
        <taxon>core chlorophytes</taxon>
        <taxon>Chlorophyceae</taxon>
        <taxon>CS clade</taxon>
        <taxon>Sphaeropleales</taxon>
        <taxon>Selenastraceae</taxon>
        <taxon>Raphidocelis</taxon>
    </lineage>
</organism>
<proteinExistence type="predicted"/>
<dbReference type="AlphaFoldDB" id="A0A2V0P5L9"/>
<dbReference type="InParanoid" id="A0A2V0P5L9"/>
<evidence type="ECO:0000313" key="1">
    <source>
        <dbReference type="EMBL" id="GBF92375.1"/>
    </source>
</evidence>
<keyword evidence="2" id="KW-1185">Reference proteome</keyword>
<dbReference type="SUPFAM" id="SSF57184">
    <property type="entry name" value="Growth factor receptor domain"/>
    <property type="match status" value="1"/>
</dbReference>
<gene>
    <name evidence="1" type="ORF">Rsub_05577</name>
</gene>
<sequence>MEDAVGICVCFDLTYKRHLLCLGPERLPLLRRAQLSEWLNLCDHLPSRKVWGHHHPRLCCLHYRLVGNGDGLCFKSPSTWAANARCIPCIAPCQNCINTVYCLSCKSGGAPSKGACPVSRRSLLAWATKP</sequence>
<evidence type="ECO:0000313" key="2">
    <source>
        <dbReference type="Proteomes" id="UP000247498"/>
    </source>
</evidence>
<accession>A0A2V0P5L9</accession>
<dbReference type="EMBL" id="BDRX01000031">
    <property type="protein sequence ID" value="GBF92375.1"/>
    <property type="molecule type" value="Genomic_DNA"/>
</dbReference>
<dbReference type="InterPro" id="IPR009030">
    <property type="entry name" value="Growth_fac_rcpt_cys_sf"/>
</dbReference>
<name>A0A2V0P5L9_9CHLO</name>
<protein>
    <submittedName>
        <fullName evidence="1">Uncharacterized protein</fullName>
    </submittedName>
</protein>
<comment type="caution">
    <text evidence="1">The sequence shown here is derived from an EMBL/GenBank/DDBJ whole genome shotgun (WGS) entry which is preliminary data.</text>
</comment>
<reference evidence="1 2" key="1">
    <citation type="journal article" date="2018" name="Sci. Rep.">
        <title>Raphidocelis subcapitata (=Pseudokirchneriella subcapitata) provides an insight into genome evolution and environmental adaptations in the Sphaeropleales.</title>
        <authorList>
            <person name="Suzuki S."/>
            <person name="Yamaguchi H."/>
            <person name="Nakajima N."/>
            <person name="Kawachi M."/>
        </authorList>
    </citation>
    <scope>NUCLEOTIDE SEQUENCE [LARGE SCALE GENOMIC DNA]</scope>
    <source>
        <strain evidence="1 2">NIES-35</strain>
    </source>
</reference>
<dbReference type="Proteomes" id="UP000247498">
    <property type="component" value="Unassembled WGS sequence"/>
</dbReference>